<evidence type="ECO:0000259" key="1">
    <source>
        <dbReference type="Pfam" id="PF02371"/>
    </source>
</evidence>
<comment type="caution">
    <text evidence="2">The sequence shown here is derived from an EMBL/GenBank/DDBJ whole genome shotgun (WGS) entry which is preliminary data.</text>
</comment>
<dbReference type="InterPro" id="IPR003346">
    <property type="entry name" value="Transposase_20"/>
</dbReference>
<accession>A0A0F9EQA0</accession>
<dbReference type="GO" id="GO:0006313">
    <property type="term" value="P:DNA transposition"/>
    <property type="evidence" value="ECO:0007669"/>
    <property type="project" value="InterPro"/>
</dbReference>
<name>A0A0F9EQA0_9ZZZZ</name>
<protein>
    <recommendedName>
        <fullName evidence="1">Transposase IS116/IS110/IS902 C-terminal domain-containing protein</fullName>
    </recommendedName>
</protein>
<gene>
    <name evidence="2" type="ORF">LCGC14_2339160</name>
</gene>
<dbReference type="AlphaFoldDB" id="A0A0F9EQA0"/>
<proteinExistence type="predicted"/>
<evidence type="ECO:0000313" key="2">
    <source>
        <dbReference type="EMBL" id="KKL47080.1"/>
    </source>
</evidence>
<feature type="domain" description="Transposase IS116/IS110/IS902 C-terminal" evidence="1">
    <location>
        <begin position="110"/>
        <end position="148"/>
    </location>
</feature>
<dbReference type="GO" id="GO:0003677">
    <property type="term" value="F:DNA binding"/>
    <property type="evidence" value="ECO:0007669"/>
    <property type="project" value="InterPro"/>
</dbReference>
<dbReference type="EMBL" id="LAZR01033800">
    <property type="protein sequence ID" value="KKL47080.1"/>
    <property type="molecule type" value="Genomic_DNA"/>
</dbReference>
<reference evidence="2" key="1">
    <citation type="journal article" date="2015" name="Nature">
        <title>Complex archaea that bridge the gap between prokaryotes and eukaryotes.</title>
        <authorList>
            <person name="Spang A."/>
            <person name="Saw J.H."/>
            <person name="Jorgensen S.L."/>
            <person name="Zaremba-Niedzwiedzka K."/>
            <person name="Martijn J."/>
            <person name="Lind A.E."/>
            <person name="van Eijk R."/>
            <person name="Schleper C."/>
            <person name="Guy L."/>
            <person name="Ettema T.J."/>
        </authorList>
    </citation>
    <scope>NUCLEOTIDE SEQUENCE</scope>
</reference>
<dbReference type="GO" id="GO:0004803">
    <property type="term" value="F:transposase activity"/>
    <property type="evidence" value="ECO:0007669"/>
    <property type="project" value="InterPro"/>
</dbReference>
<sequence>MLTERAKALEQHEKGANIMQDLTPIVRLSRDLRTAATTMSATEARFLVDGYYLIQENRIRADAQVRSMLADGEPVDLLLWLGEQMRALESQVKAGLDKYSAAHPVGEWARSVTGVGPVIAAGLLAHIDIEKAPTVGHIFSFAGLNPTMKWEKGQKRPWNAQLKTLCWKLGESFVKVQNNENDVYGTLYAQRKVAELAKNEAGEFAEQAEAVLAVKRIGKMTEAYKAYSKGKLPPAHIHARAKRWAVKIFLSNLHEVWYELHYDKPAPAPYPFAHLGHVHKIEPKFQYKPSIRQEIIKRKIIFDDNNLLANPHIEEILTELAYLKDKQKILWCEAQSGIDGRLFEKNPDLVYLLKKAAFKNIRISWDGELKDAPHIKKQIALLKKVGYSLRRNVFIFMIYNWDLPFDLMERKRLKCWDLKVQ</sequence>
<organism evidence="2">
    <name type="scientific">marine sediment metagenome</name>
    <dbReference type="NCBI Taxonomy" id="412755"/>
    <lineage>
        <taxon>unclassified sequences</taxon>
        <taxon>metagenomes</taxon>
        <taxon>ecological metagenomes</taxon>
    </lineage>
</organism>
<feature type="non-terminal residue" evidence="2">
    <location>
        <position position="421"/>
    </location>
</feature>
<dbReference type="Pfam" id="PF02371">
    <property type="entry name" value="Transposase_20"/>
    <property type="match status" value="1"/>
</dbReference>